<dbReference type="RefSeq" id="WP_203839712.1">
    <property type="nucleotide sequence ID" value="NZ_BAAATV010000011.1"/>
</dbReference>
<evidence type="ECO:0000313" key="5">
    <source>
        <dbReference type="Proteomes" id="UP000603200"/>
    </source>
</evidence>
<dbReference type="InterPro" id="IPR003010">
    <property type="entry name" value="C-N_Hydrolase"/>
</dbReference>
<dbReference type="PANTHER" id="PTHR43674">
    <property type="entry name" value="NITRILASE C965.09-RELATED"/>
    <property type="match status" value="1"/>
</dbReference>
<dbReference type="PANTHER" id="PTHR43674:SF2">
    <property type="entry name" value="BETA-UREIDOPROPIONASE"/>
    <property type="match status" value="1"/>
</dbReference>
<dbReference type="GO" id="GO:0016787">
    <property type="term" value="F:hydrolase activity"/>
    <property type="evidence" value="ECO:0007669"/>
    <property type="project" value="UniProtKB-KW"/>
</dbReference>
<dbReference type="EMBL" id="BOMN01000081">
    <property type="protein sequence ID" value="GIE22625.1"/>
    <property type="molecule type" value="Genomic_DNA"/>
</dbReference>
<dbReference type="InterPro" id="IPR036526">
    <property type="entry name" value="C-N_Hydrolase_sf"/>
</dbReference>
<evidence type="ECO:0000313" key="4">
    <source>
        <dbReference type="EMBL" id="GIE22625.1"/>
    </source>
</evidence>
<dbReference type="SUPFAM" id="SSF56317">
    <property type="entry name" value="Carbon-nitrogen hydrolase"/>
    <property type="match status" value="1"/>
</dbReference>
<protein>
    <submittedName>
        <fullName evidence="4">Hydrolase</fullName>
    </submittedName>
</protein>
<evidence type="ECO:0000256" key="2">
    <source>
        <dbReference type="SAM" id="MobiDB-lite"/>
    </source>
</evidence>
<sequence length="231" mass="24041">MVTELRLAVAQPKCSALDVEANARAHAAAVRLAGARVVVFPELSLTGYELDAPAVDPADPRLAPLIEACAGTGTLALASAPVEDRYLAMLAIDGEGARVAYRKVNLAGHEPGHFAPGPGPAVIDVDGWRLGLALCKDTGIPLHQEQTANLGIDAYVAGVLDLAPDAVVQEERAQRISRQYGIWVAFASFAGPTGDGYEDNAGRSGIWSPTGELIDRAGPDPDDVAVGTLSR</sequence>
<dbReference type="Gene3D" id="3.60.110.10">
    <property type="entry name" value="Carbon-nitrogen hydrolase"/>
    <property type="match status" value="1"/>
</dbReference>
<dbReference type="InterPro" id="IPR050345">
    <property type="entry name" value="Aliph_Amidase/BUP"/>
</dbReference>
<gene>
    <name evidence="4" type="ORF">Ahu01nite_057270</name>
</gene>
<dbReference type="CDD" id="cd07197">
    <property type="entry name" value="nitrilase"/>
    <property type="match status" value="1"/>
</dbReference>
<dbReference type="Pfam" id="PF00795">
    <property type="entry name" value="CN_hydrolase"/>
    <property type="match status" value="1"/>
</dbReference>
<proteinExistence type="predicted"/>
<evidence type="ECO:0000259" key="3">
    <source>
        <dbReference type="PROSITE" id="PS50263"/>
    </source>
</evidence>
<evidence type="ECO:0000256" key="1">
    <source>
        <dbReference type="ARBA" id="ARBA00022801"/>
    </source>
</evidence>
<dbReference type="PROSITE" id="PS50263">
    <property type="entry name" value="CN_HYDROLASE"/>
    <property type="match status" value="1"/>
</dbReference>
<name>A0ABQ3ZVK1_9ACTN</name>
<feature type="region of interest" description="Disordered" evidence="2">
    <location>
        <begin position="200"/>
        <end position="231"/>
    </location>
</feature>
<keyword evidence="5" id="KW-1185">Reference proteome</keyword>
<dbReference type="Proteomes" id="UP000603200">
    <property type="component" value="Unassembled WGS sequence"/>
</dbReference>
<reference evidence="4 5" key="1">
    <citation type="submission" date="2021-01" db="EMBL/GenBank/DDBJ databases">
        <title>Whole genome shotgun sequence of Actinoplanes humidus NBRC 14915.</title>
        <authorList>
            <person name="Komaki H."/>
            <person name="Tamura T."/>
        </authorList>
    </citation>
    <scope>NUCLEOTIDE SEQUENCE [LARGE SCALE GENOMIC DNA]</scope>
    <source>
        <strain evidence="4 5">NBRC 14915</strain>
    </source>
</reference>
<organism evidence="4 5">
    <name type="scientific">Winogradskya humida</name>
    <dbReference type="NCBI Taxonomy" id="113566"/>
    <lineage>
        <taxon>Bacteria</taxon>
        <taxon>Bacillati</taxon>
        <taxon>Actinomycetota</taxon>
        <taxon>Actinomycetes</taxon>
        <taxon>Micromonosporales</taxon>
        <taxon>Micromonosporaceae</taxon>
        <taxon>Winogradskya</taxon>
    </lineage>
</organism>
<accession>A0ABQ3ZVK1</accession>
<keyword evidence="1 4" id="KW-0378">Hydrolase</keyword>
<feature type="domain" description="CN hydrolase" evidence="3">
    <location>
        <begin position="5"/>
        <end position="231"/>
    </location>
</feature>
<comment type="caution">
    <text evidence="4">The sequence shown here is derived from an EMBL/GenBank/DDBJ whole genome shotgun (WGS) entry which is preliminary data.</text>
</comment>